<evidence type="ECO:0000256" key="1">
    <source>
        <dbReference type="SAM" id="MobiDB-lite"/>
    </source>
</evidence>
<organism evidence="2 3">
    <name type="scientific">Araneus ventricosus</name>
    <name type="common">Orbweaver spider</name>
    <name type="synonym">Epeira ventricosa</name>
    <dbReference type="NCBI Taxonomy" id="182803"/>
    <lineage>
        <taxon>Eukaryota</taxon>
        <taxon>Metazoa</taxon>
        <taxon>Ecdysozoa</taxon>
        <taxon>Arthropoda</taxon>
        <taxon>Chelicerata</taxon>
        <taxon>Arachnida</taxon>
        <taxon>Araneae</taxon>
        <taxon>Araneomorphae</taxon>
        <taxon>Entelegynae</taxon>
        <taxon>Araneoidea</taxon>
        <taxon>Araneidae</taxon>
        <taxon>Araneus</taxon>
    </lineage>
</organism>
<feature type="region of interest" description="Disordered" evidence="1">
    <location>
        <begin position="122"/>
        <end position="143"/>
    </location>
</feature>
<protein>
    <submittedName>
        <fullName evidence="2">Uncharacterized protein</fullName>
    </submittedName>
</protein>
<sequence length="143" mass="16250">MDDASSGRSTPSSWEGSQQSISSSLSLNFNTITTPEQKTCSLLVEKDAQWRRLDRELHSHIKDLERLHNTGQGNSPACIQLTMKRRDCQDMIEFLEDELLRIESCPNSQCLVHQTEKQVRSTRSDEANFKTVSPKKAAKIKKT</sequence>
<keyword evidence="3" id="KW-1185">Reference proteome</keyword>
<dbReference type="AlphaFoldDB" id="A0A4Y2TCI1"/>
<dbReference type="EMBL" id="BGPR01027198">
    <property type="protein sequence ID" value="GBN97493.1"/>
    <property type="molecule type" value="Genomic_DNA"/>
</dbReference>
<reference evidence="2 3" key="1">
    <citation type="journal article" date="2019" name="Sci. Rep.">
        <title>Orb-weaving spider Araneus ventricosus genome elucidates the spidroin gene catalogue.</title>
        <authorList>
            <person name="Kono N."/>
            <person name="Nakamura H."/>
            <person name="Ohtoshi R."/>
            <person name="Moran D.A.P."/>
            <person name="Shinohara A."/>
            <person name="Yoshida Y."/>
            <person name="Fujiwara M."/>
            <person name="Mori M."/>
            <person name="Tomita M."/>
            <person name="Arakawa K."/>
        </authorList>
    </citation>
    <scope>NUCLEOTIDE SEQUENCE [LARGE SCALE GENOMIC DNA]</scope>
</reference>
<dbReference type="Proteomes" id="UP000499080">
    <property type="component" value="Unassembled WGS sequence"/>
</dbReference>
<comment type="caution">
    <text evidence="2">The sequence shown here is derived from an EMBL/GenBank/DDBJ whole genome shotgun (WGS) entry which is preliminary data.</text>
</comment>
<evidence type="ECO:0000313" key="2">
    <source>
        <dbReference type="EMBL" id="GBN97493.1"/>
    </source>
</evidence>
<gene>
    <name evidence="2" type="ORF">AVEN_62528_1</name>
</gene>
<evidence type="ECO:0000313" key="3">
    <source>
        <dbReference type="Proteomes" id="UP000499080"/>
    </source>
</evidence>
<proteinExistence type="predicted"/>
<accession>A0A4Y2TCI1</accession>
<name>A0A4Y2TCI1_ARAVE</name>